<proteinExistence type="predicted"/>
<reference evidence="1 2" key="1">
    <citation type="journal article" date="2015" name="Nature">
        <title>rRNA introns, odd ribosomes, and small enigmatic genomes across a large radiation of phyla.</title>
        <authorList>
            <person name="Brown C.T."/>
            <person name="Hug L.A."/>
            <person name="Thomas B.C."/>
            <person name="Sharon I."/>
            <person name="Castelle C.J."/>
            <person name="Singh A."/>
            <person name="Wilkins M.J."/>
            <person name="Williams K.H."/>
            <person name="Banfield J.F."/>
        </authorList>
    </citation>
    <scope>NUCLEOTIDE SEQUENCE [LARGE SCALE GENOMIC DNA]</scope>
</reference>
<comment type="caution">
    <text evidence="1">The sequence shown here is derived from an EMBL/GenBank/DDBJ whole genome shotgun (WGS) entry which is preliminary data.</text>
</comment>
<evidence type="ECO:0000313" key="2">
    <source>
        <dbReference type="Proteomes" id="UP000034591"/>
    </source>
</evidence>
<accession>A0A0G0K6X0</accession>
<protein>
    <submittedName>
        <fullName evidence="1">Uncharacterized protein</fullName>
    </submittedName>
</protein>
<organism evidence="1 2">
    <name type="scientific">Candidatus Woesebacteria bacterium GW2011_GWA1_37_7</name>
    <dbReference type="NCBI Taxonomy" id="1618545"/>
    <lineage>
        <taxon>Bacteria</taxon>
        <taxon>Candidatus Woeseibacteriota</taxon>
    </lineage>
</organism>
<gene>
    <name evidence="1" type="ORF">US53_C0055G0012</name>
</gene>
<dbReference type="EMBL" id="LBTI01000055">
    <property type="protein sequence ID" value="KKQ36381.1"/>
    <property type="molecule type" value="Genomic_DNA"/>
</dbReference>
<sequence length="108" mass="12737">MYDFPYTISLETHGAREVASRWEDEGPSLEVEMPVSDLIRQLKSQVQPYLEQHSWRRERPQTFEAELRTLEAIERRTSGRTARVKLSPDYGQGRYRIDSIELVQGKRK</sequence>
<name>A0A0G0K6X0_9BACT</name>
<dbReference type="AlphaFoldDB" id="A0A0G0K6X0"/>
<dbReference type="Proteomes" id="UP000034591">
    <property type="component" value="Unassembled WGS sequence"/>
</dbReference>
<evidence type="ECO:0000313" key="1">
    <source>
        <dbReference type="EMBL" id="KKQ36381.1"/>
    </source>
</evidence>